<dbReference type="InterPro" id="IPR035093">
    <property type="entry name" value="RelE/ParE_toxin_dom_sf"/>
</dbReference>
<dbReference type="EMBL" id="FUYM01000003">
    <property type="protein sequence ID" value="SKB51195.1"/>
    <property type="molecule type" value="Genomic_DNA"/>
</dbReference>
<dbReference type="AlphaFoldDB" id="A0A1T5BVG5"/>
<evidence type="ECO:0000313" key="1">
    <source>
        <dbReference type="EMBL" id="SKB51195.1"/>
    </source>
</evidence>
<evidence type="ECO:0000313" key="2">
    <source>
        <dbReference type="Proteomes" id="UP000189818"/>
    </source>
</evidence>
<accession>A0A1T5BVG5</accession>
<reference evidence="2" key="1">
    <citation type="submission" date="2017-02" db="EMBL/GenBank/DDBJ databases">
        <authorList>
            <person name="Varghese N."/>
            <person name="Submissions S."/>
        </authorList>
    </citation>
    <scope>NUCLEOTIDE SEQUENCE [LARGE SCALE GENOMIC DNA]</scope>
    <source>
        <strain evidence="2">UM2</strain>
    </source>
</reference>
<dbReference type="Gene3D" id="3.30.2310.20">
    <property type="entry name" value="RelE-like"/>
    <property type="match status" value="1"/>
</dbReference>
<sequence>MQIISVRDKRVKALVEDDTLTAVRGFTALEVRKIAEMIVAIRVMTDPAQLAAFPAWRAHELKGQRAGTWSLTVTRNYRLTFLVDIEAQTVAVMDYEDYH</sequence>
<name>A0A1T5BVG5_9SPHN</name>
<keyword evidence="2" id="KW-1185">Reference proteome</keyword>
<dbReference type="RefSeq" id="WP_176152506.1">
    <property type="nucleotide sequence ID" value="NZ_FUYM01000003.1"/>
</dbReference>
<dbReference type="STRING" id="439228.SAMN06295920_103317"/>
<organism evidence="1 2">
    <name type="scientific">Rhizorhabdus histidinilytica</name>
    <dbReference type="NCBI Taxonomy" id="439228"/>
    <lineage>
        <taxon>Bacteria</taxon>
        <taxon>Pseudomonadati</taxon>
        <taxon>Pseudomonadota</taxon>
        <taxon>Alphaproteobacteria</taxon>
        <taxon>Sphingomonadales</taxon>
        <taxon>Sphingomonadaceae</taxon>
        <taxon>Rhizorhabdus</taxon>
    </lineage>
</organism>
<protein>
    <submittedName>
        <fullName evidence="1">Proteic killer suppression protein</fullName>
    </submittedName>
</protein>
<proteinExistence type="predicted"/>
<dbReference type="SUPFAM" id="SSF143011">
    <property type="entry name" value="RelE-like"/>
    <property type="match status" value="1"/>
</dbReference>
<dbReference type="Proteomes" id="UP000189818">
    <property type="component" value="Unassembled WGS sequence"/>
</dbReference>
<gene>
    <name evidence="1" type="ORF">SAMN06295920_103317</name>
</gene>